<dbReference type="Gene3D" id="3.40.50.1110">
    <property type="entry name" value="SGNH hydrolase"/>
    <property type="match status" value="1"/>
</dbReference>
<dbReference type="CDD" id="cd01838">
    <property type="entry name" value="Isoamyl_acetate_hydrolase_like"/>
    <property type="match status" value="1"/>
</dbReference>
<evidence type="ECO:0000313" key="2">
    <source>
        <dbReference type="EMBL" id="KIO28021.1"/>
    </source>
</evidence>
<sequence>MSIDYSQVDSILLLGDSITEMGFQPGGFVQRLAVVYQRRLDVVNRGLGGYNTDWLLPIAEKVVSNTLIKGSSKIRLVVIWMGTNDSVLEGMPSGQHVPVSRYKKNLLAMYSLYPSSIPTIFITPTPFRHDIWRDRDPKVTAQYGEAAKDLAKELGVGFVDSQKEFKGKKLEPLLSDGLHLKPAGYEIVFDAFMRLIREKHPELAPERLPCALPSWDDHDMRDAGYKYAMEREAAESSNLSKQE</sequence>
<gene>
    <name evidence="2" type="ORF">M407DRAFT_243186</name>
</gene>
<reference evidence="2 3" key="1">
    <citation type="submission" date="2014-04" db="EMBL/GenBank/DDBJ databases">
        <authorList>
            <consortium name="DOE Joint Genome Institute"/>
            <person name="Kuo A."/>
            <person name="Girlanda M."/>
            <person name="Perotto S."/>
            <person name="Kohler A."/>
            <person name="Nagy L.G."/>
            <person name="Floudas D."/>
            <person name="Copeland A."/>
            <person name="Barry K.W."/>
            <person name="Cichocki N."/>
            <person name="Veneault-Fourrey C."/>
            <person name="LaButti K."/>
            <person name="Lindquist E.A."/>
            <person name="Lipzen A."/>
            <person name="Lundell T."/>
            <person name="Morin E."/>
            <person name="Murat C."/>
            <person name="Sun H."/>
            <person name="Tunlid A."/>
            <person name="Henrissat B."/>
            <person name="Grigoriev I.V."/>
            <person name="Hibbett D.S."/>
            <person name="Martin F."/>
            <person name="Nordberg H.P."/>
            <person name="Cantor M.N."/>
            <person name="Hua S.X."/>
        </authorList>
    </citation>
    <scope>NUCLEOTIDE SEQUENCE [LARGE SCALE GENOMIC DNA]</scope>
    <source>
        <strain evidence="2 3">MUT 4182</strain>
    </source>
</reference>
<organism evidence="2 3">
    <name type="scientific">Tulasnella calospora MUT 4182</name>
    <dbReference type="NCBI Taxonomy" id="1051891"/>
    <lineage>
        <taxon>Eukaryota</taxon>
        <taxon>Fungi</taxon>
        <taxon>Dikarya</taxon>
        <taxon>Basidiomycota</taxon>
        <taxon>Agaricomycotina</taxon>
        <taxon>Agaricomycetes</taxon>
        <taxon>Cantharellales</taxon>
        <taxon>Tulasnellaceae</taxon>
        <taxon>Tulasnella</taxon>
    </lineage>
</organism>
<dbReference type="EMBL" id="KN823000">
    <property type="protein sequence ID" value="KIO28021.1"/>
    <property type="molecule type" value="Genomic_DNA"/>
</dbReference>
<dbReference type="SUPFAM" id="SSF52266">
    <property type="entry name" value="SGNH hydrolase"/>
    <property type="match status" value="1"/>
</dbReference>
<dbReference type="Pfam" id="PF13472">
    <property type="entry name" value="Lipase_GDSL_2"/>
    <property type="match status" value="1"/>
</dbReference>
<dbReference type="InterPro" id="IPR036514">
    <property type="entry name" value="SGNH_hydro_sf"/>
</dbReference>
<keyword evidence="3" id="KW-1185">Reference proteome</keyword>
<name>A0A0C3QKR6_9AGAM</name>
<dbReference type="PANTHER" id="PTHR14209:SF19">
    <property type="entry name" value="ISOAMYL ACETATE-HYDROLYZING ESTERASE 1 HOMOLOG"/>
    <property type="match status" value="1"/>
</dbReference>
<reference evidence="3" key="2">
    <citation type="submission" date="2015-01" db="EMBL/GenBank/DDBJ databases">
        <title>Evolutionary Origins and Diversification of the Mycorrhizal Mutualists.</title>
        <authorList>
            <consortium name="DOE Joint Genome Institute"/>
            <consortium name="Mycorrhizal Genomics Consortium"/>
            <person name="Kohler A."/>
            <person name="Kuo A."/>
            <person name="Nagy L.G."/>
            <person name="Floudas D."/>
            <person name="Copeland A."/>
            <person name="Barry K.W."/>
            <person name="Cichocki N."/>
            <person name="Veneault-Fourrey C."/>
            <person name="LaButti K."/>
            <person name="Lindquist E.A."/>
            <person name="Lipzen A."/>
            <person name="Lundell T."/>
            <person name="Morin E."/>
            <person name="Murat C."/>
            <person name="Riley R."/>
            <person name="Ohm R."/>
            <person name="Sun H."/>
            <person name="Tunlid A."/>
            <person name="Henrissat B."/>
            <person name="Grigoriev I.V."/>
            <person name="Hibbett D.S."/>
            <person name="Martin F."/>
        </authorList>
    </citation>
    <scope>NUCLEOTIDE SEQUENCE [LARGE SCALE GENOMIC DNA]</scope>
    <source>
        <strain evidence="3">MUT 4182</strain>
    </source>
</reference>
<dbReference type="InterPro" id="IPR045136">
    <property type="entry name" value="Iah1-like"/>
</dbReference>
<evidence type="ECO:0000313" key="3">
    <source>
        <dbReference type="Proteomes" id="UP000054248"/>
    </source>
</evidence>
<dbReference type="PANTHER" id="PTHR14209">
    <property type="entry name" value="ISOAMYL ACETATE-HYDROLYZING ESTERASE 1"/>
    <property type="match status" value="1"/>
</dbReference>
<evidence type="ECO:0000259" key="1">
    <source>
        <dbReference type="Pfam" id="PF13472"/>
    </source>
</evidence>
<dbReference type="InterPro" id="IPR013830">
    <property type="entry name" value="SGNH_hydro"/>
</dbReference>
<dbReference type="OrthoDB" id="671439at2759"/>
<dbReference type="HOGENOM" id="CLU_051989_0_2_1"/>
<proteinExistence type="predicted"/>
<protein>
    <recommendedName>
        <fullName evidence="1">SGNH hydrolase-type esterase domain-containing protein</fullName>
    </recommendedName>
</protein>
<dbReference type="AlphaFoldDB" id="A0A0C3QKR6"/>
<accession>A0A0C3QKR6</accession>
<dbReference type="STRING" id="1051891.A0A0C3QKR6"/>
<dbReference type="Proteomes" id="UP000054248">
    <property type="component" value="Unassembled WGS sequence"/>
</dbReference>
<feature type="domain" description="SGNH hydrolase-type esterase" evidence="1">
    <location>
        <begin position="13"/>
        <end position="187"/>
    </location>
</feature>